<accession>A0ACC2RDG7</accession>
<keyword evidence="2" id="KW-1185">Reference proteome</keyword>
<name>A0ACC2RDG7_9FUNG</name>
<organism evidence="1 2">
    <name type="scientific">Entomophthora muscae</name>
    <dbReference type="NCBI Taxonomy" id="34485"/>
    <lineage>
        <taxon>Eukaryota</taxon>
        <taxon>Fungi</taxon>
        <taxon>Fungi incertae sedis</taxon>
        <taxon>Zoopagomycota</taxon>
        <taxon>Entomophthoromycotina</taxon>
        <taxon>Entomophthoromycetes</taxon>
        <taxon>Entomophthorales</taxon>
        <taxon>Entomophthoraceae</taxon>
        <taxon>Entomophthora</taxon>
    </lineage>
</organism>
<gene>
    <name evidence="1" type="ORF">DSO57_1038678</name>
</gene>
<reference evidence="1" key="1">
    <citation type="submission" date="2022-04" db="EMBL/GenBank/DDBJ databases">
        <title>Genome of the entomopathogenic fungus Entomophthora muscae.</title>
        <authorList>
            <person name="Elya C."/>
            <person name="Lovett B.R."/>
            <person name="Lee E."/>
            <person name="Macias A.M."/>
            <person name="Hajek A.E."/>
            <person name="De Bivort B.L."/>
            <person name="Kasson M.T."/>
            <person name="De Fine Licht H.H."/>
            <person name="Stajich J.E."/>
        </authorList>
    </citation>
    <scope>NUCLEOTIDE SEQUENCE</scope>
    <source>
        <strain evidence="1">Berkeley</strain>
    </source>
</reference>
<proteinExistence type="predicted"/>
<comment type="caution">
    <text evidence="1">The sequence shown here is derived from an EMBL/GenBank/DDBJ whole genome shotgun (WGS) entry which is preliminary data.</text>
</comment>
<sequence>MSRVHTPLYASQPTGRRSITKHRVVESVLPEELVAQIRTTQFDEMLSNGFSTVAFSNSSKNTSKPGYLHTLRLTLTPSNARDTFFLSKRLSRFC</sequence>
<dbReference type="Proteomes" id="UP001165960">
    <property type="component" value="Unassembled WGS sequence"/>
</dbReference>
<dbReference type="EMBL" id="QTSX02007616">
    <property type="protein sequence ID" value="KAJ9048068.1"/>
    <property type="molecule type" value="Genomic_DNA"/>
</dbReference>
<protein>
    <submittedName>
        <fullName evidence="1">Uncharacterized protein</fullName>
    </submittedName>
</protein>
<evidence type="ECO:0000313" key="2">
    <source>
        <dbReference type="Proteomes" id="UP001165960"/>
    </source>
</evidence>
<evidence type="ECO:0000313" key="1">
    <source>
        <dbReference type="EMBL" id="KAJ9048068.1"/>
    </source>
</evidence>